<reference evidence="4 5" key="3">
    <citation type="journal article" date="2017" name="G3 (Bethesda)">
        <title>Comparative analysis highlights variable genome content of wheat rusts and divergence of the mating loci.</title>
        <authorList>
            <person name="Cuomo C.A."/>
            <person name="Bakkeren G."/>
            <person name="Khalil H.B."/>
            <person name="Panwar V."/>
            <person name="Joly D."/>
            <person name="Linning R."/>
            <person name="Sakthikumar S."/>
            <person name="Song X."/>
            <person name="Adiconis X."/>
            <person name="Fan L."/>
            <person name="Goldberg J.M."/>
            <person name="Levin J.Z."/>
            <person name="Young S."/>
            <person name="Zeng Q."/>
            <person name="Anikster Y."/>
            <person name="Bruce M."/>
            <person name="Wang M."/>
            <person name="Yin C."/>
            <person name="McCallum B."/>
            <person name="Szabo L.J."/>
            <person name="Hulbert S."/>
            <person name="Chen X."/>
            <person name="Fellers J.P."/>
        </authorList>
    </citation>
    <scope>NUCLEOTIDE SEQUENCE</scope>
    <source>
        <strain evidence="5">Isolate 1-1 / race 1 (BBBD)</strain>
        <strain evidence="4">isolate 1-1 / race 1 (BBBD)</strain>
    </source>
</reference>
<evidence type="ECO:0000313" key="5">
    <source>
        <dbReference type="Proteomes" id="UP000005240"/>
    </source>
</evidence>
<feature type="domain" description="SET" evidence="2">
    <location>
        <begin position="238"/>
        <end position="392"/>
    </location>
</feature>
<organism evidence="3">
    <name type="scientific">Puccinia triticina (isolate 1-1 / race 1 (BBBD))</name>
    <name type="common">Brown leaf rust fungus</name>
    <dbReference type="NCBI Taxonomy" id="630390"/>
    <lineage>
        <taxon>Eukaryota</taxon>
        <taxon>Fungi</taxon>
        <taxon>Dikarya</taxon>
        <taxon>Basidiomycota</taxon>
        <taxon>Pucciniomycotina</taxon>
        <taxon>Pucciniomycetes</taxon>
        <taxon>Pucciniales</taxon>
        <taxon>Pucciniaceae</taxon>
        <taxon>Puccinia</taxon>
    </lineage>
</organism>
<accession>A0A180GBV0</accession>
<evidence type="ECO:0000313" key="4">
    <source>
        <dbReference type="EnsemblFungi" id="PTTG_12573-t43_1-p1"/>
    </source>
</evidence>
<dbReference type="Proteomes" id="UP000005240">
    <property type="component" value="Unassembled WGS sequence"/>
</dbReference>
<dbReference type="PROSITE" id="PS50280">
    <property type="entry name" value="SET"/>
    <property type="match status" value="2"/>
</dbReference>
<feature type="region of interest" description="Disordered" evidence="1">
    <location>
        <begin position="55"/>
        <end position="96"/>
    </location>
</feature>
<protein>
    <recommendedName>
        <fullName evidence="2">SET domain-containing protein</fullName>
    </recommendedName>
</protein>
<keyword evidence="5" id="KW-1185">Reference proteome</keyword>
<dbReference type="SUPFAM" id="SSF82199">
    <property type="entry name" value="SET domain"/>
    <property type="match status" value="2"/>
</dbReference>
<gene>
    <name evidence="3" type="ORF">PTTG_12573</name>
</gene>
<dbReference type="EnsemblFungi" id="PTTG_12573-t43_1">
    <property type="protein sequence ID" value="PTTG_12573-t43_1-p1"/>
    <property type="gene ID" value="PTTG_12573"/>
</dbReference>
<dbReference type="Pfam" id="PF00856">
    <property type="entry name" value="SET"/>
    <property type="match status" value="2"/>
</dbReference>
<dbReference type="VEuPathDB" id="FungiDB:PTTG_12573"/>
<name>A0A180GBV0_PUCT1</name>
<dbReference type="InterPro" id="IPR001214">
    <property type="entry name" value="SET_dom"/>
</dbReference>
<reference evidence="3" key="1">
    <citation type="submission" date="2009-11" db="EMBL/GenBank/DDBJ databases">
        <authorList>
            <consortium name="The Broad Institute Genome Sequencing Platform"/>
            <person name="Ward D."/>
            <person name="Feldgarden M."/>
            <person name="Earl A."/>
            <person name="Young S.K."/>
            <person name="Zeng Q."/>
            <person name="Koehrsen M."/>
            <person name="Alvarado L."/>
            <person name="Berlin A."/>
            <person name="Bochicchio J."/>
            <person name="Borenstein D."/>
            <person name="Chapman S.B."/>
            <person name="Chen Z."/>
            <person name="Engels R."/>
            <person name="Freedman E."/>
            <person name="Gellesch M."/>
            <person name="Goldberg J."/>
            <person name="Griggs A."/>
            <person name="Gujja S."/>
            <person name="Heilman E."/>
            <person name="Heiman D."/>
            <person name="Hepburn T."/>
            <person name="Howarth C."/>
            <person name="Jen D."/>
            <person name="Larson L."/>
            <person name="Lewis B."/>
            <person name="Mehta T."/>
            <person name="Park D."/>
            <person name="Pearson M."/>
            <person name="Roberts A."/>
            <person name="Saif S."/>
            <person name="Shea T."/>
            <person name="Shenoy N."/>
            <person name="Sisk P."/>
            <person name="Stolte C."/>
            <person name="Sykes S."/>
            <person name="Thomson T."/>
            <person name="Walk T."/>
            <person name="White J."/>
            <person name="Yandava C."/>
            <person name="Izard J."/>
            <person name="Baranova O.V."/>
            <person name="Blanton J.M."/>
            <person name="Tanner A.C."/>
            <person name="Dewhirst F.E."/>
            <person name="Haas B."/>
            <person name="Nusbaum C."/>
            <person name="Birren B."/>
        </authorList>
    </citation>
    <scope>NUCLEOTIDE SEQUENCE [LARGE SCALE GENOMIC DNA]</scope>
    <source>
        <strain evidence="3">1-1 BBBD Race 1</strain>
    </source>
</reference>
<dbReference type="InterPro" id="IPR053185">
    <property type="entry name" value="SET_domain_protein"/>
</dbReference>
<evidence type="ECO:0000256" key="1">
    <source>
        <dbReference type="SAM" id="MobiDB-lite"/>
    </source>
</evidence>
<dbReference type="PANTHER" id="PTHR47332">
    <property type="entry name" value="SET DOMAIN-CONTAINING PROTEIN 5"/>
    <property type="match status" value="1"/>
</dbReference>
<evidence type="ECO:0000313" key="3">
    <source>
        <dbReference type="EMBL" id="OAV89938.1"/>
    </source>
</evidence>
<dbReference type="OrthoDB" id="265717at2759"/>
<reference evidence="4" key="4">
    <citation type="submission" date="2025-05" db="UniProtKB">
        <authorList>
            <consortium name="EnsemblFungi"/>
        </authorList>
    </citation>
    <scope>IDENTIFICATION</scope>
    <source>
        <strain evidence="4">isolate 1-1 / race 1 (BBBD)</strain>
    </source>
</reference>
<dbReference type="InterPro" id="IPR046341">
    <property type="entry name" value="SET_dom_sf"/>
</dbReference>
<feature type="domain" description="SET" evidence="2">
    <location>
        <begin position="631"/>
        <end position="785"/>
    </location>
</feature>
<evidence type="ECO:0000259" key="2">
    <source>
        <dbReference type="PROSITE" id="PS50280"/>
    </source>
</evidence>
<dbReference type="STRING" id="630390.A0A180GBV0"/>
<dbReference type="EMBL" id="ADAS02000114">
    <property type="protein sequence ID" value="OAV89938.1"/>
    <property type="molecule type" value="Genomic_DNA"/>
</dbReference>
<dbReference type="AlphaFoldDB" id="A0A180GBV0"/>
<dbReference type="PANTHER" id="PTHR47332:SF6">
    <property type="entry name" value="SET DOMAIN-CONTAINING PROTEIN"/>
    <property type="match status" value="1"/>
</dbReference>
<sequence>MLADRLKVLVRISIIFDVLNSNISTTALGVKLSSYSVQRRSLNEPLLDKEFTGTSKFPRANSENQLDKLGGSSKDATIPVGADGGQTGKPSSILGNDGKKFVLGDSDIESGQAVKRKASEVDEVQTPLIQPKKQRTHGSFNEIGEKHEKESRFFSSSENHVYKYDKQIHTPTLELLDNGFYKSTCFQDPNPSNSEEPNGWCIVINSTINHGQGFVVVAPTKYLEGFFKKGLKLSDDPPDFGAGRIVQMPEKGGKGVVAARKLERGDYVQQLYPVALFTRTEPVWETPFGQSIQRQAIDHLPLQTRAALSRLAGSGQTEDEFISRMIGANTFSTYHMVGENDLELSALYLGASRFNHSCKPNVYYYIDHETQLMHIKAYEPIEVGEELTISYVFQELYQEDRQRRLRDLYGFDCTCPHCLLSEELVEQSDRRIWRLKELRELSKKSNLYPSEIKQFLKFAEIERIPKFIARASLIAAHFSNSKKEMEQVKEHAEKAKFMGDLEGGINWSAEDVKDLEALLDEPDKHGSHLSYKVQGIEGTDGKKPGFFSSSKNPVYKYDKEIPEPKLEPLNKGFYKSTCFQDPNPSNSEEPNDWCILINSTINHGQGCVIIAPKKHLENFFEDGLNLSDDPPKLAAVETVTMPEKGDMVGAVAARKLETGDDIKKKYPVGLFPEKEPIWKTPLGDSIRRQAIDHLPPQTRAAISRLPGWGATEDEFISFVIGANSLSTYHNVSGNSIPFAALYLDAQFDHSCRPNVWYSIDEKTQLLHMKAFGSIAAGEELTITYCVPELQRAARYRELREFFGFDCTCSHCLMSEELGERSDENVLRIIQLYHWSRKKNLSPAQAKEFVKISEEEKIPRQIALAHLLAAKVHNSKDEVMKVHLERAKFIGDLLCGQNWSKSDQEDLERLLREIEN</sequence>
<dbReference type="Gene3D" id="2.170.270.10">
    <property type="entry name" value="SET domain"/>
    <property type="match status" value="2"/>
</dbReference>
<proteinExistence type="predicted"/>
<reference evidence="3" key="2">
    <citation type="submission" date="2016-05" db="EMBL/GenBank/DDBJ databases">
        <title>Comparative analysis highlights variable genome content of wheat rusts and divergence of the mating loci.</title>
        <authorList>
            <person name="Cuomo C.A."/>
            <person name="Bakkeren G."/>
            <person name="Szabo L."/>
            <person name="Khalil H."/>
            <person name="Joly D."/>
            <person name="Goldberg J."/>
            <person name="Young S."/>
            <person name="Zeng Q."/>
            <person name="Fellers J."/>
        </authorList>
    </citation>
    <scope>NUCLEOTIDE SEQUENCE [LARGE SCALE GENOMIC DNA]</scope>
    <source>
        <strain evidence="3">1-1 BBBD Race 1</strain>
    </source>
</reference>
<dbReference type="CDD" id="cd20071">
    <property type="entry name" value="SET_SMYD"/>
    <property type="match status" value="2"/>
</dbReference>